<keyword evidence="3" id="KW-1185">Reference proteome</keyword>
<organism evidence="2 3">
    <name type="scientific">Thermobifida alba</name>
    <name type="common">Thermomonospora alba</name>
    <dbReference type="NCBI Taxonomy" id="53522"/>
    <lineage>
        <taxon>Bacteria</taxon>
        <taxon>Bacillati</taxon>
        <taxon>Actinomycetota</taxon>
        <taxon>Actinomycetes</taxon>
        <taxon>Streptosporangiales</taxon>
        <taxon>Nocardiopsidaceae</taxon>
        <taxon>Thermobifida</taxon>
    </lineage>
</organism>
<keyword evidence="1" id="KW-1133">Transmembrane helix</keyword>
<dbReference type="Proteomes" id="UP000832041">
    <property type="component" value="Chromosome"/>
</dbReference>
<keyword evidence="1" id="KW-0472">Membrane</keyword>
<feature type="transmembrane region" description="Helical" evidence="1">
    <location>
        <begin position="37"/>
        <end position="56"/>
    </location>
</feature>
<evidence type="ECO:0000256" key="1">
    <source>
        <dbReference type="SAM" id="Phobius"/>
    </source>
</evidence>
<protein>
    <submittedName>
        <fullName evidence="2">Uncharacterized protein</fullName>
    </submittedName>
</protein>
<proteinExistence type="predicted"/>
<dbReference type="EMBL" id="CP051627">
    <property type="protein sequence ID" value="UPT22546.1"/>
    <property type="molecule type" value="Genomic_DNA"/>
</dbReference>
<sequence length="69" mass="7464">MPRPRGVRLAVVAVTLVICTTAFAPGALLEERYGHAWGWYLAAAANGAATLGCDLFHRTRRLPSRDAAR</sequence>
<keyword evidence="1" id="KW-0812">Transmembrane</keyword>
<name>A0ABY4L4D0_THEAE</name>
<feature type="transmembrane region" description="Helical" evidence="1">
    <location>
        <begin position="7"/>
        <end position="25"/>
    </location>
</feature>
<evidence type="ECO:0000313" key="2">
    <source>
        <dbReference type="EMBL" id="UPT22546.1"/>
    </source>
</evidence>
<dbReference type="RefSeq" id="WP_248591040.1">
    <property type="nucleotide sequence ID" value="NZ_BAABEB010000022.1"/>
</dbReference>
<gene>
    <name evidence="2" type="ORF">FOF52_17610</name>
</gene>
<reference evidence="2 3" key="1">
    <citation type="submission" date="2020-04" db="EMBL/GenBank/DDBJ databases">
        <title>Thermobifida alba genome sequencing and assembly.</title>
        <authorList>
            <person name="Luzics S."/>
            <person name="Horvath B."/>
            <person name="Nagy I."/>
            <person name="Toth A."/>
            <person name="Nagy I."/>
            <person name="Kukolya J."/>
        </authorList>
    </citation>
    <scope>NUCLEOTIDE SEQUENCE [LARGE SCALE GENOMIC DNA]</scope>
    <source>
        <strain evidence="2 3">DSM 43795</strain>
    </source>
</reference>
<evidence type="ECO:0000313" key="3">
    <source>
        <dbReference type="Proteomes" id="UP000832041"/>
    </source>
</evidence>
<accession>A0ABY4L4D0</accession>